<evidence type="ECO:0000256" key="6">
    <source>
        <dbReference type="ARBA" id="ARBA00022801"/>
    </source>
</evidence>
<evidence type="ECO:0000256" key="5">
    <source>
        <dbReference type="ARBA" id="ARBA00022729"/>
    </source>
</evidence>
<dbReference type="OrthoDB" id="2214at2759"/>
<accession>A0A1B7T887</accession>
<evidence type="ECO:0000313" key="12">
    <source>
        <dbReference type="Proteomes" id="UP000092321"/>
    </source>
</evidence>
<sequence>PIQQNKFNSIYEKIESTVKQDLYLFINHFTQFYTRFYKSSFGKDASDWLFSQAKQAINEAESQLPESLQKLNLISAFKFNHKNFIQDSILIKIKGFKSLEEKVDSKSVILASHLDSINLFFPYLLRAPGVDDNATGTSVSYFIFKTYLDYLVANGIEQSDDNLNKNIWPANDIEFHFYAAEEGGLLGSLDVFASKASQNAKIISMLQLDQLGYNELKTKGKIGLINDFVSEDVFEFLKLLIKNYLSVDFEVDTCGYGCSDHASAYKYGFPSGMVCESVLKNDNKFTHSALDTIDRVDFDWLEQFVKLGLSFVLELASYE</sequence>
<protein>
    <recommendedName>
        <fullName evidence="9">Peptide hydrolase</fullName>
        <ecNumber evidence="9">3.4.-.-</ecNumber>
    </recommendedName>
</protein>
<comment type="caution">
    <text evidence="11">The sequence shown here is derived from an EMBL/GenBank/DDBJ whole genome shotgun (WGS) entry which is preliminary data.</text>
</comment>
<dbReference type="AlphaFoldDB" id="A0A1B7T887"/>
<dbReference type="EC" id="3.4.-.-" evidence="9"/>
<dbReference type="Gene3D" id="3.40.630.10">
    <property type="entry name" value="Zn peptidases"/>
    <property type="match status" value="1"/>
</dbReference>
<dbReference type="GO" id="GO:0004177">
    <property type="term" value="F:aminopeptidase activity"/>
    <property type="evidence" value="ECO:0007669"/>
    <property type="project" value="UniProtKB-KW"/>
</dbReference>
<feature type="non-terminal residue" evidence="11">
    <location>
        <position position="1"/>
    </location>
</feature>
<evidence type="ECO:0000256" key="4">
    <source>
        <dbReference type="ARBA" id="ARBA00022723"/>
    </source>
</evidence>
<dbReference type="InterPro" id="IPR007484">
    <property type="entry name" value="Peptidase_M28"/>
</dbReference>
<dbReference type="GO" id="GO:0006508">
    <property type="term" value="P:proteolysis"/>
    <property type="evidence" value="ECO:0007669"/>
    <property type="project" value="UniProtKB-KW"/>
</dbReference>
<dbReference type="EMBL" id="LXPE01000329">
    <property type="protein sequence ID" value="OBA24937.1"/>
    <property type="molecule type" value="Genomic_DNA"/>
</dbReference>
<comment type="cofactor">
    <cofactor evidence="1">
        <name>Zn(2+)</name>
        <dbReference type="ChEBI" id="CHEBI:29105"/>
    </cofactor>
</comment>
<evidence type="ECO:0000313" key="11">
    <source>
        <dbReference type="EMBL" id="OBA24937.1"/>
    </source>
</evidence>
<proteinExistence type="inferred from homology"/>
<reference evidence="12" key="1">
    <citation type="journal article" date="2016" name="Proc. Natl. Acad. Sci. U.S.A.">
        <title>Comparative genomics of biotechnologically important yeasts.</title>
        <authorList>
            <person name="Riley R."/>
            <person name="Haridas S."/>
            <person name="Wolfe K.H."/>
            <person name="Lopes M.R."/>
            <person name="Hittinger C.T."/>
            <person name="Goeker M."/>
            <person name="Salamov A.A."/>
            <person name="Wisecaver J.H."/>
            <person name="Long T.M."/>
            <person name="Calvey C.H."/>
            <person name="Aerts A.L."/>
            <person name="Barry K.W."/>
            <person name="Choi C."/>
            <person name="Clum A."/>
            <person name="Coughlan A.Y."/>
            <person name="Deshpande S."/>
            <person name="Douglass A.P."/>
            <person name="Hanson S.J."/>
            <person name="Klenk H.-P."/>
            <person name="LaButti K.M."/>
            <person name="Lapidus A."/>
            <person name="Lindquist E.A."/>
            <person name="Lipzen A.M."/>
            <person name="Meier-Kolthoff J.P."/>
            <person name="Ohm R.A."/>
            <person name="Otillar R.P."/>
            <person name="Pangilinan J.L."/>
            <person name="Peng Y."/>
            <person name="Rokas A."/>
            <person name="Rosa C.A."/>
            <person name="Scheuner C."/>
            <person name="Sibirny A.A."/>
            <person name="Slot J.C."/>
            <person name="Stielow J.B."/>
            <person name="Sun H."/>
            <person name="Kurtzman C.P."/>
            <person name="Blackwell M."/>
            <person name="Grigoriev I.V."/>
            <person name="Jeffries T.W."/>
        </authorList>
    </citation>
    <scope>NUCLEOTIDE SEQUENCE [LARGE SCALE GENOMIC DNA]</scope>
    <source>
        <strain evidence="12">NRRL Y-1626</strain>
    </source>
</reference>
<keyword evidence="12" id="KW-1185">Reference proteome</keyword>
<evidence type="ECO:0000259" key="10">
    <source>
        <dbReference type="Pfam" id="PF04389"/>
    </source>
</evidence>
<evidence type="ECO:0000256" key="2">
    <source>
        <dbReference type="ARBA" id="ARBA00022438"/>
    </source>
</evidence>
<organism evidence="11 12">
    <name type="scientific">Hanseniaspora valbyensis NRRL Y-1626</name>
    <dbReference type="NCBI Taxonomy" id="766949"/>
    <lineage>
        <taxon>Eukaryota</taxon>
        <taxon>Fungi</taxon>
        <taxon>Dikarya</taxon>
        <taxon>Ascomycota</taxon>
        <taxon>Saccharomycotina</taxon>
        <taxon>Saccharomycetes</taxon>
        <taxon>Saccharomycodales</taxon>
        <taxon>Saccharomycodaceae</taxon>
        <taxon>Hanseniaspora</taxon>
    </lineage>
</organism>
<keyword evidence="7 9" id="KW-0862">Zinc</keyword>
<evidence type="ECO:0000256" key="3">
    <source>
        <dbReference type="ARBA" id="ARBA00022670"/>
    </source>
</evidence>
<dbReference type="Pfam" id="PF04389">
    <property type="entry name" value="Peptidase_M28"/>
    <property type="match status" value="1"/>
</dbReference>
<evidence type="ECO:0000256" key="8">
    <source>
        <dbReference type="ARBA" id="ARBA00043962"/>
    </source>
</evidence>
<dbReference type="PANTHER" id="PTHR12147:SF56">
    <property type="entry name" value="AMINOPEPTIDASE YDR415C-RELATED"/>
    <property type="match status" value="1"/>
</dbReference>
<dbReference type="PANTHER" id="PTHR12147">
    <property type="entry name" value="METALLOPEPTIDASE M28 FAMILY MEMBER"/>
    <property type="match status" value="1"/>
</dbReference>
<dbReference type="GO" id="GO:0008235">
    <property type="term" value="F:metalloexopeptidase activity"/>
    <property type="evidence" value="ECO:0007669"/>
    <property type="project" value="InterPro"/>
</dbReference>
<keyword evidence="5" id="KW-0732">Signal</keyword>
<keyword evidence="6 9" id="KW-0378">Hydrolase</keyword>
<evidence type="ECO:0000256" key="1">
    <source>
        <dbReference type="ARBA" id="ARBA00001947"/>
    </source>
</evidence>
<keyword evidence="2" id="KW-0031">Aminopeptidase</keyword>
<evidence type="ECO:0000256" key="7">
    <source>
        <dbReference type="ARBA" id="ARBA00022833"/>
    </source>
</evidence>
<dbReference type="Proteomes" id="UP000092321">
    <property type="component" value="Unassembled WGS sequence"/>
</dbReference>
<keyword evidence="4 9" id="KW-0479">Metal-binding</keyword>
<feature type="domain" description="Peptidase M28" evidence="10">
    <location>
        <begin position="102"/>
        <end position="307"/>
    </location>
</feature>
<evidence type="ECO:0000256" key="9">
    <source>
        <dbReference type="RuleBase" id="RU361240"/>
    </source>
</evidence>
<dbReference type="InterPro" id="IPR045175">
    <property type="entry name" value="M28_fam"/>
</dbReference>
<dbReference type="SUPFAM" id="SSF53187">
    <property type="entry name" value="Zn-dependent exopeptidases"/>
    <property type="match status" value="1"/>
</dbReference>
<dbReference type="GO" id="GO:0046872">
    <property type="term" value="F:metal ion binding"/>
    <property type="evidence" value="ECO:0007669"/>
    <property type="project" value="UniProtKB-KW"/>
</dbReference>
<comment type="similarity">
    <text evidence="8">Belongs to the peptidase M28 family. M28E subfamily.</text>
</comment>
<keyword evidence="3 9" id="KW-0645">Protease</keyword>
<name>A0A1B7T887_9ASCO</name>
<gene>
    <name evidence="11" type="ORF">HANVADRAFT_27798</name>
</gene>